<feature type="region of interest" description="Disordered" evidence="5">
    <location>
        <begin position="377"/>
        <end position="403"/>
    </location>
</feature>
<evidence type="ECO:0000256" key="3">
    <source>
        <dbReference type="ARBA" id="ARBA00023239"/>
    </source>
</evidence>
<keyword evidence="4" id="KW-0670">Pyruvate</keyword>
<protein>
    <submittedName>
        <fullName evidence="6">Phosphatidylserine decarboxylase</fullName>
    </submittedName>
</protein>
<sequence>MKEYRIETIDDFTDLLQRWYAADHEGFATMFDAAVKNVKPIPEGIGPEVRHDWRNSTIDDLCDFFRAWDKWEPGVDSGLVFIEKFSWLNYENDYGMVFVTSGPGCEMTALFTEFQGRYMDSEKSLGLVEKWKRQLGSRMDDYVVPPGGFRNFNDFFVRKVKDGKRPIDAPADETVVVAPADCVINMIVNELTEETRIPVKTVTMNVRELLDGSAYAGRFVGGTAVSCILMPDGYHRYHSPVAGQVVESNSGIGGVYYGMRDLPGLLNDGNVGYGHDYSMFERFRRGYLVIDTGNAARGHVGMVPVGLNSIASVEFRPELSRVRPENPVAIAKGEEVGCFKYGGSLNILLFEKGCFPALQMLQGQRIGLLEDPGKPRSLFTGPAARRPGALRPDTPANGRRAVP</sequence>
<dbReference type="RefSeq" id="WP_330157004.1">
    <property type="nucleotide sequence ID" value="NZ_BAAAJA010000006.1"/>
</dbReference>
<gene>
    <name evidence="6" type="ORF">Q8A49_04465</name>
</gene>
<comment type="caution">
    <text evidence="6">The sequence shown here is derived from an EMBL/GenBank/DDBJ whole genome shotgun (WGS) entry which is preliminary data.</text>
</comment>
<dbReference type="PANTHER" id="PTHR10067:SF13">
    <property type="entry name" value="PHOSPHATIDYLSERINE DECARBOXYLASE"/>
    <property type="match status" value="1"/>
</dbReference>
<keyword evidence="3" id="KW-0456">Lyase</keyword>
<accession>A0ABU7KKC7</accession>
<evidence type="ECO:0000313" key="7">
    <source>
        <dbReference type="Proteomes" id="UP001348641"/>
    </source>
</evidence>
<keyword evidence="2" id="KW-0865">Zymogen</keyword>
<evidence type="ECO:0000256" key="2">
    <source>
        <dbReference type="ARBA" id="ARBA00023145"/>
    </source>
</evidence>
<evidence type="ECO:0000256" key="5">
    <source>
        <dbReference type="SAM" id="MobiDB-lite"/>
    </source>
</evidence>
<dbReference type="PANTHER" id="PTHR10067">
    <property type="entry name" value="PHOSPHATIDYLSERINE DECARBOXYLASE"/>
    <property type="match status" value="1"/>
</dbReference>
<proteinExistence type="predicted"/>
<keyword evidence="1" id="KW-0210">Decarboxylase</keyword>
<organism evidence="6 7">
    <name type="scientific">Nocardiopsis tropica</name>
    <dbReference type="NCBI Taxonomy" id="109330"/>
    <lineage>
        <taxon>Bacteria</taxon>
        <taxon>Bacillati</taxon>
        <taxon>Actinomycetota</taxon>
        <taxon>Actinomycetes</taxon>
        <taxon>Streptosporangiales</taxon>
        <taxon>Nocardiopsidaceae</taxon>
        <taxon>Nocardiopsis</taxon>
    </lineage>
</organism>
<evidence type="ECO:0000256" key="4">
    <source>
        <dbReference type="ARBA" id="ARBA00023317"/>
    </source>
</evidence>
<evidence type="ECO:0000313" key="6">
    <source>
        <dbReference type="EMBL" id="MEE2049742.1"/>
    </source>
</evidence>
<dbReference type="Proteomes" id="UP001348641">
    <property type="component" value="Unassembled WGS sequence"/>
</dbReference>
<dbReference type="EMBL" id="JAUUCC010000007">
    <property type="protein sequence ID" value="MEE2049742.1"/>
    <property type="molecule type" value="Genomic_DNA"/>
</dbReference>
<dbReference type="InterPro" id="IPR003817">
    <property type="entry name" value="PS_Dcarbxylase"/>
</dbReference>
<name>A0ABU7KKC7_9ACTN</name>
<dbReference type="Pfam" id="PF02666">
    <property type="entry name" value="PS_Dcarbxylase"/>
    <property type="match status" value="1"/>
</dbReference>
<evidence type="ECO:0000256" key="1">
    <source>
        <dbReference type="ARBA" id="ARBA00022793"/>
    </source>
</evidence>
<reference evidence="6 7" key="1">
    <citation type="submission" date="2023-07" db="EMBL/GenBank/DDBJ databases">
        <authorList>
            <person name="Girao M."/>
            <person name="Carvalho M.F."/>
        </authorList>
    </citation>
    <scope>NUCLEOTIDE SEQUENCE [LARGE SCALE GENOMIC DNA]</scope>
    <source>
        <strain evidence="6 7">66/93</strain>
    </source>
</reference>